<dbReference type="AlphaFoldDB" id="A0A4Q7YPF3"/>
<feature type="signal peptide" evidence="1">
    <location>
        <begin position="1"/>
        <end position="23"/>
    </location>
</feature>
<dbReference type="RefSeq" id="WP_130414549.1">
    <property type="nucleotide sequence ID" value="NZ_SHKX01000013.1"/>
</dbReference>
<name>A0A4Q7YPF3_9GAMM</name>
<protein>
    <recommendedName>
        <fullName evidence="4">DUF4440 domain-containing protein</fullName>
    </recommendedName>
</protein>
<evidence type="ECO:0000313" key="2">
    <source>
        <dbReference type="EMBL" id="RZU38731.1"/>
    </source>
</evidence>
<feature type="chain" id="PRO_5020900937" description="DUF4440 domain-containing protein" evidence="1">
    <location>
        <begin position="24"/>
        <end position="284"/>
    </location>
</feature>
<gene>
    <name evidence="2" type="ORF">EV700_2666</name>
</gene>
<dbReference type="Proteomes" id="UP000292423">
    <property type="component" value="Unassembled WGS sequence"/>
</dbReference>
<dbReference type="OrthoDB" id="9902589at2"/>
<proteinExistence type="predicted"/>
<organism evidence="2 3">
    <name type="scientific">Fluviicoccus keumensis</name>
    <dbReference type="NCBI Taxonomy" id="1435465"/>
    <lineage>
        <taxon>Bacteria</taxon>
        <taxon>Pseudomonadati</taxon>
        <taxon>Pseudomonadota</taxon>
        <taxon>Gammaproteobacteria</taxon>
        <taxon>Moraxellales</taxon>
        <taxon>Moraxellaceae</taxon>
        <taxon>Fluviicoccus</taxon>
    </lineage>
</organism>
<dbReference type="EMBL" id="SHKX01000013">
    <property type="protein sequence ID" value="RZU38731.1"/>
    <property type="molecule type" value="Genomic_DNA"/>
</dbReference>
<comment type="caution">
    <text evidence="2">The sequence shown here is derived from an EMBL/GenBank/DDBJ whole genome shotgun (WGS) entry which is preliminary data.</text>
</comment>
<evidence type="ECO:0008006" key="4">
    <source>
        <dbReference type="Google" id="ProtNLM"/>
    </source>
</evidence>
<keyword evidence="1" id="KW-0732">Signal</keyword>
<evidence type="ECO:0000313" key="3">
    <source>
        <dbReference type="Proteomes" id="UP000292423"/>
    </source>
</evidence>
<accession>A0A4Q7YPF3</accession>
<sequence>MMTFTRLTAVLILAFSGVGDVFAEEMQAASEAVQSYSNPEVLIKDYLYSLYTNDVKGYQKLIIPEPGSEKLTGKQVLTYAQRDAVRQDVDQLQLRNLSGDVYKGKVLMRWASRPVGTRAIYAGQFRNNNLALPVEKTAEGWKMDARYWGEFVRIKARPLTSQDPQAAAIKFLYGIFSGDAEMIRRVSADSGSEARLIAANNLPPGDVDQILALCKEMLVVPARDGEVLLMPDGTLLTARTSADEKLMMGLMGLVEVPFLLKQTEGTWKVVPYDYYRYLRDKNAI</sequence>
<keyword evidence="3" id="KW-1185">Reference proteome</keyword>
<evidence type="ECO:0000256" key="1">
    <source>
        <dbReference type="SAM" id="SignalP"/>
    </source>
</evidence>
<reference evidence="2 3" key="1">
    <citation type="submission" date="2019-02" db="EMBL/GenBank/DDBJ databases">
        <title>Genomic Encyclopedia of Type Strains, Phase IV (KMG-IV): sequencing the most valuable type-strain genomes for metagenomic binning, comparative biology and taxonomic classification.</title>
        <authorList>
            <person name="Goeker M."/>
        </authorList>
    </citation>
    <scope>NUCLEOTIDE SEQUENCE [LARGE SCALE GENOMIC DNA]</scope>
    <source>
        <strain evidence="2 3">DSM 105135</strain>
    </source>
</reference>